<dbReference type="CDD" id="cd05401">
    <property type="entry name" value="NT_GlnE_GlnD_like"/>
    <property type="match status" value="1"/>
</dbReference>
<feature type="domain" description="CBS" evidence="3">
    <location>
        <begin position="171"/>
        <end position="228"/>
    </location>
</feature>
<dbReference type="CDD" id="cd00038">
    <property type="entry name" value="CAP_ED"/>
    <property type="match status" value="1"/>
</dbReference>
<organism evidence="4 5">
    <name type="scientific">Vogesella indigofera</name>
    <name type="common">Pseudomonas indigofera</name>
    <dbReference type="NCBI Taxonomy" id="45465"/>
    <lineage>
        <taxon>Bacteria</taxon>
        <taxon>Pseudomonadati</taxon>
        <taxon>Pseudomonadota</taxon>
        <taxon>Betaproteobacteria</taxon>
        <taxon>Neisseriales</taxon>
        <taxon>Chromobacteriaceae</taxon>
        <taxon>Vogesella</taxon>
    </lineage>
</organism>
<evidence type="ECO:0000313" key="5">
    <source>
        <dbReference type="Proteomes" id="UP000279384"/>
    </source>
</evidence>
<dbReference type="Pfam" id="PF03445">
    <property type="entry name" value="DUF294"/>
    <property type="match status" value="1"/>
</dbReference>
<dbReference type="InterPro" id="IPR005105">
    <property type="entry name" value="GlnD_Uridyltrans_N"/>
</dbReference>
<gene>
    <name evidence="4" type="ORF">C8E02_0736</name>
</gene>
<dbReference type="InterPro" id="IPR014710">
    <property type="entry name" value="RmlC-like_jellyroll"/>
</dbReference>
<dbReference type="InterPro" id="IPR046342">
    <property type="entry name" value="CBS_dom_sf"/>
</dbReference>
<dbReference type="Pfam" id="PF00571">
    <property type="entry name" value="CBS"/>
    <property type="match status" value="2"/>
</dbReference>
<dbReference type="PROSITE" id="PS51371">
    <property type="entry name" value="CBS"/>
    <property type="match status" value="2"/>
</dbReference>
<evidence type="ECO:0000259" key="3">
    <source>
        <dbReference type="PROSITE" id="PS51371"/>
    </source>
</evidence>
<evidence type="ECO:0000256" key="1">
    <source>
        <dbReference type="ARBA" id="ARBA00023122"/>
    </source>
</evidence>
<dbReference type="EMBL" id="RBID01000011">
    <property type="protein sequence ID" value="RKQ60971.1"/>
    <property type="molecule type" value="Genomic_DNA"/>
</dbReference>
<dbReference type="InterPro" id="IPR018490">
    <property type="entry name" value="cNMP-bd_dom_sf"/>
</dbReference>
<dbReference type="AlphaFoldDB" id="A0A495BJA3"/>
<feature type="domain" description="CBS" evidence="3">
    <location>
        <begin position="236"/>
        <end position="293"/>
    </location>
</feature>
<dbReference type="PANTHER" id="PTHR43080:SF2">
    <property type="entry name" value="CBS DOMAIN-CONTAINING PROTEIN"/>
    <property type="match status" value="1"/>
</dbReference>
<keyword evidence="1 2" id="KW-0129">CBS domain</keyword>
<dbReference type="InterPro" id="IPR000644">
    <property type="entry name" value="CBS_dom"/>
</dbReference>
<reference evidence="4 5" key="1">
    <citation type="submission" date="2018-10" db="EMBL/GenBank/DDBJ databases">
        <title>Genomic Encyclopedia of Type Strains, Phase IV (KMG-IV): sequencing the most valuable type-strain genomes for metagenomic binning, comparative biology and taxonomic classification.</title>
        <authorList>
            <person name="Goeker M."/>
        </authorList>
    </citation>
    <scope>NUCLEOTIDE SEQUENCE [LARGE SCALE GENOMIC DNA]</scope>
    <source>
        <strain evidence="4 5">DSM 3303</strain>
    </source>
</reference>
<dbReference type="Proteomes" id="UP000279384">
    <property type="component" value="Unassembled WGS sequence"/>
</dbReference>
<dbReference type="SUPFAM" id="SSF54631">
    <property type="entry name" value="CBS-domain pair"/>
    <property type="match status" value="1"/>
</dbReference>
<dbReference type="InterPro" id="IPR018821">
    <property type="entry name" value="DUF294_put_nucleoTrafse_sb-bd"/>
</dbReference>
<dbReference type="SUPFAM" id="SSF51206">
    <property type="entry name" value="cAMP-binding domain-like"/>
    <property type="match status" value="1"/>
</dbReference>
<dbReference type="Gene3D" id="2.60.120.10">
    <property type="entry name" value="Jelly Rolls"/>
    <property type="match status" value="1"/>
</dbReference>
<dbReference type="Pfam" id="PF10335">
    <property type="entry name" value="DUF294_C"/>
    <property type="match status" value="1"/>
</dbReference>
<dbReference type="PANTHER" id="PTHR43080">
    <property type="entry name" value="CBS DOMAIN-CONTAINING PROTEIN CBSX3, MITOCHONDRIAL"/>
    <property type="match status" value="1"/>
</dbReference>
<evidence type="ECO:0000256" key="2">
    <source>
        <dbReference type="PROSITE-ProRule" id="PRU00703"/>
    </source>
</evidence>
<sequence length="633" mass="70597">MSRTANVTLVSATVEFLRKHSPFDRMEDAALAFLGQHAKLAYYPKDSLILTPDMGPPPHFFVVQRGKVLSREDGESASGNVIISSGECFPIGAASGQRATICTYSAVDDVFCYQLDNQDFQQLLLISPVFNRFCASHISTLLSQSRKQMQAQFSQRALEQQSMATKLHELCKRPPVTARADDPLEAVLTLMGETGVGSIVIVSESGVAQGIFTQSDVLKRVVLPKLALDCPISQVMSRKPHTLPQDATAYDAALAMAMHGIRHVLAVDDDNLVLGVISERDLFAMQRVGLRQLRYAVETAADITTLQQVGRDLRQFTMNMLGQGVGAEQLTQFISALNDGITRRVIELNLQQHDLYGVDWAWLSFGSEGREEQTFSTDQDNGIIYLCPEAMDKDQLSMRLLDFARDVNADLDRCGFPLCKGNIMAGNPEWCLTLEEWQEKFARWIRAPDPVALLNASIFFDFRPLYGKRYLANQLHKRLLALSQDNSVFQRMLAGNALAVAPPLGLLRDFSTEEYHGQGGYIDLKKSAARLFVDAARVLALAKGIAASSTIKRLERAAKQTGSAPEETAAIIDAFNFIQMLRLRHQHLEDEHGRPGDNLIQPDKLNPLDRRILKESFRQARKLQQKLKVMYQL</sequence>
<dbReference type="InterPro" id="IPR000595">
    <property type="entry name" value="cNMP-bd_dom"/>
</dbReference>
<dbReference type="SMART" id="SM00116">
    <property type="entry name" value="CBS"/>
    <property type="match status" value="2"/>
</dbReference>
<evidence type="ECO:0000313" key="4">
    <source>
        <dbReference type="EMBL" id="RKQ60971.1"/>
    </source>
</evidence>
<accession>A0A495BJA3</accession>
<dbReference type="Gene3D" id="3.10.580.10">
    <property type="entry name" value="CBS-domain"/>
    <property type="match status" value="1"/>
</dbReference>
<protein>
    <submittedName>
        <fullName evidence="4">CBS domain-containing protein</fullName>
    </submittedName>
</protein>
<name>A0A495BJA3_VOGIN</name>
<comment type="caution">
    <text evidence="4">The sequence shown here is derived from an EMBL/GenBank/DDBJ whole genome shotgun (WGS) entry which is preliminary data.</text>
</comment>
<dbReference type="RefSeq" id="WP_120809665.1">
    <property type="nucleotide sequence ID" value="NZ_RBID01000011.1"/>
</dbReference>
<dbReference type="GO" id="GO:0008773">
    <property type="term" value="F:[protein-PII] uridylyltransferase activity"/>
    <property type="evidence" value="ECO:0007669"/>
    <property type="project" value="InterPro"/>
</dbReference>
<proteinExistence type="predicted"/>
<dbReference type="InterPro" id="IPR051257">
    <property type="entry name" value="Diverse_CBS-Domain"/>
</dbReference>